<dbReference type="PANTHER" id="PTHR43344">
    <property type="entry name" value="PHOSPHOSERINE PHOSPHATASE"/>
    <property type="match status" value="1"/>
</dbReference>
<dbReference type="NCBIfam" id="TIGR01488">
    <property type="entry name" value="HAD-SF-IB"/>
    <property type="match status" value="1"/>
</dbReference>
<keyword evidence="3" id="KW-0460">Magnesium</keyword>
<dbReference type="SUPFAM" id="SSF56784">
    <property type="entry name" value="HAD-like"/>
    <property type="match status" value="1"/>
</dbReference>
<dbReference type="GO" id="GO:0016787">
    <property type="term" value="F:hydrolase activity"/>
    <property type="evidence" value="ECO:0007669"/>
    <property type="project" value="UniProtKB-KW"/>
</dbReference>
<dbReference type="OrthoDB" id="9784466at2"/>
<dbReference type="GO" id="GO:0046872">
    <property type="term" value="F:metal ion binding"/>
    <property type="evidence" value="ECO:0007669"/>
    <property type="project" value="UniProtKB-KW"/>
</dbReference>
<evidence type="ECO:0000256" key="2">
    <source>
        <dbReference type="ARBA" id="ARBA00022801"/>
    </source>
</evidence>
<accession>A0A016XH26</accession>
<proteinExistence type="predicted"/>
<dbReference type="Gene3D" id="1.20.1440.100">
    <property type="entry name" value="SG protein - dephosphorylation function"/>
    <property type="match status" value="1"/>
</dbReference>
<evidence type="ECO:0000313" key="4">
    <source>
        <dbReference type="EMBL" id="EYC51131.1"/>
    </source>
</evidence>
<organism evidence="4 5">
    <name type="scientific">Hylemonella gracilis str. Niagara R</name>
    <dbReference type="NCBI Taxonomy" id="1458275"/>
    <lineage>
        <taxon>Bacteria</taxon>
        <taxon>Pseudomonadati</taxon>
        <taxon>Pseudomonadota</taxon>
        <taxon>Betaproteobacteria</taxon>
        <taxon>Burkholderiales</taxon>
        <taxon>Comamonadaceae</taxon>
        <taxon>Hylemonella</taxon>
    </lineage>
</organism>
<evidence type="ECO:0000313" key="5">
    <source>
        <dbReference type="Proteomes" id="UP000023268"/>
    </source>
</evidence>
<dbReference type="RefSeq" id="WP_035611235.1">
    <property type="nucleotide sequence ID" value="NZ_JEMG01000001.1"/>
</dbReference>
<dbReference type="Gene3D" id="3.40.50.1000">
    <property type="entry name" value="HAD superfamily/HAD-like"/>
    <property type="match status" value="1"/>
</dbReference>
<dbReference type="InterPro" id="IPR023214">
    <property type="entry name" value="HAD_sf"/>
</dbReference>
<dbReference type="AlphaFoldDB" id="A0A016XH26"/>
<dbReference type="PANTHER" id="PTHR43344:SF13">
    <property type="entry name" value="PHOSPHATASE RV3661-RELATED"/>
    <property type="match status" value="1"/>
</dbReference>
<dbReference type="NCBIfam" id="TIGR01490">
    <property type="entry name" value="HAD-SF-IB-hyp1"/>
    <property type="match status" value="1"/>
</dbReference>
<comment type="caution">
    <text evidence="4">The sequence shown here is derived from an EMBL/GenBank/DDBJ whole genome shotgun (WGS) entry which is preliminary data.</text>
</comment>
<dbReference type="CDD" id="cd02612">
    <property type="entry name" value="HAD_PGPPase"/>
    <property type="match status" value="1"/>
</dbReference>
<keyword evidence="1" id="KW-0479">Metal-binding</keyword>
<dbReference type="eggNOG" id="COG0560">
    <property type="taxonomic scope" value="Bacteria"/>
</dbReference>
<reference evidence="4 5" key="1">
    <citation type="submission" date="2014-02" db="EMBL/GenBank/DDBJ databases">
        <title>Draft Genome of Hylemonella gracilis isolated from the Niagara River.</title>
        <authorList>
            <person name="Pawlowski D.R."/>
            <person name="Koudelka G.B."/>
        </authorList>
    </citation>
    <scope>NUCLEOTIDE SEQUENCE [LARGE SCALE GENOMIC DNA]</scope>
    <source>
        <strain evidence="4 5">Niagara R</strain>
    </source>
</reference>
<sequence>MTEKKRLAVFDLDHTLLPLDSDFSWGQFTTRLGWTDPHEFTRRNDAFYEQYKAGTLDIHEYIRFATEAARRQGRARALAAREQYMEEVIAPAILPQALDLLQRHREAGEELLIITATNEFVTAPIAERLGVQHLIAVGLARDADGPDAWITGEIQGVPSFREGKVTRFNDWLGARGLARDRVEVTFYSDSINDLPLMDNADHPVATNPDERLRRVAQTRGWPILELF</sequence>
<evidence type="ECO:0000256" key="1">
    <source>
        <dbReference type="ARBA" id="ARBA00022723"/>
    </source>
</evidence>
<protein>
    <submittedName>
        <fullName evidence="4">Phosphoserine phosphatase</fullName>
    </submittedName>
</protein>
<keyword evidence="2" id="KW-0378">Hydrolase</keyword>
<dbReference type="InterPro" id="IPR050582">
    <property type="entry name" value="HAD-like_SerB"/>
</dbReference>
<dbReference type="InterPro" id="IPR006385">
    <property type="entry name" value="HAD_hydro_SerB1"/>
</dbReference>
<evidence type="ECO:0000256" key="3">
    <source>
        <dbReference type="ARBA" id="ARBA00022842"/>
    </source>
</evidence>
<dbReference type="Pfam" id="PF12710">
    <property type="entry name" value="HAD"/>
    <property type="match status" value="1"/>
</dbReference>
<name>A0A016XH26_9BURK</name>
<gene>
    <name evidence="4" type="ORF">AZ34_08580</name>
</gene>
<dbReference type="Proteomes" id="UP000023268">
    <property type="component" value="Unassembled WGS sequence"/>
</dbReference>
<dbReference type="InterPro" id="IPR036412">
    <property type="entry name" value="HAD-like_sf"/>
</dbReference>
<dbReference type="EMBL" id="JEMG01000001">
    <property type="protein sequence ID" value="EYC51131.1"/>
    <property type="molecule type" value="Genomic_DNA"/>
</dbReference>
<dbReference type="STRING" id="1458275.AZ34_08580"/>